<evidence type="ECO:0000256" key="3">
    <source>
        <dbReference type="ARBA" id="ARBA00023186"/>
    </source>
</evidence>
<organism evidence="4 5">
    <name type="scientific">Geotrichum candidum</name>
    <name type="common">Oospora lactis</name>
    <name type="synonym">Dipodascus geotrichum</name>
    <dbReference type="NCBI Taxonomy" id="1173061"/>
    <lineage>
        <taxon>Eukaryota</taxon>
        <taxon>Fungi</taxon>
        <taxon>Dikarya</taxon>
        <taxon>Ascomycota</taxon>
        <taxon>Saccharomycotina</taxon>
        <taxon>Dipodascomycetes</taxon>
        <taxon>Dipodascales</taxon>
        <taxon>Dipodascaceae</taxon>
        <taxon>Geotrichum</taxon>
    </lineage>
</organism>
<sequence length="437" mass="49489">MVSSATTTAPLSTAQISSIISSLLLPPRYDNIPYIEHSLRELKQHGRSQATSANITTYITSTLIRSFVVKPPSQTAKIQALTIIANALVLNSELLESFDPNQFGLVNIVLSDYNNTYDDTSLYLYGRLLFLFTFKGYPLNLKHDCFQIIQPKLIRSLHSTSHQATIELLKFIFNLLHHPSYLTLLHSIELKTEIFSSLLALLEPDSPINKDLLNVLSLFSSSYWNTPIHSIVPATNNRGKNSTSLKRIRKAITITSCWSNATIEESTYPPNSLFIYFDSILSFIYNQNSSIFVDLTPALTCLYNLIRPISSNHYHLLLARLDNETLKNHLVFEASLSPETSNLVYEIYALLLNNDSELLTAMLGISFTNQRLAATRKNSEFSIFEEDYIFSRRHSAATTYTNESGLASLPGLSEREKEEEAEKLFRVFERLNMFTDT</sequence>
<keyword evidence="2" id="KW-0344">Guanine-nucleotide releasing factor</keyword>
<dbReference type="GO" id="GO:0005085">
    <property type="term" value="F:guanyl-nucleotide exchange factor activity"/>
    <property type="evidence" value="ECO:0007669"/>
    <property type="project" value="UniProtKB-KW"/>
</dbReference>
<name>A0A0J9X810_GEOCN</name>
<dbReference type="Proteomes" id="UP000242525">
    <property type="component" value="Unassembled WGS sequence"/>
</dbReference>
<evidence type="ECO:0000313" key="4">
    <source>
        <dbReference type="EMBL" id="CDO53269.1"/>
    </source>
</evidence>
<accession>A0A0J9X810</accession>
<evidence type="ECO:0008006" key="6">
    <source>
        <dbReference type="Google" id="ProtNLM"/>
    </source>
</evidence>
<dbReference type="OrthoDB" id="5585685at2759"/>
<keyword evidence="3" id="KW-0143">Chaperone</keyword>
<reference evidence="4" key="1">
    <citation type="submission" date="2014-03" db="EMBL/GenBank/DDBJ databases">
        <authorList>
            <person name="Casaregola S."/>
        </authorList>
    </citation>
    <scope>NUCLEOTIDE SEQUENCE [LARGE SCALE GENOMIC DNA]</scope>
    <source>
        <strain evidence="4">CLIB 918</strain>
    </source>
</reference>
<evidence type="ECO:0000313" key="5">
    <source>
        <dbReference type="Proteomes" id="UP000242525"/>
    </source>
</evidence>
<keyword evidence="5" id="KW-1185">Reference proteome</keyword>
<dbReference type="InterPro" id="IPR019318">
    <property type="entry name" value="Gua_nucleotide_exch_fac_Ric8"/>
</dbReference>
<dbReference type="AlphaFoldDB" id="A0A0J9X810"/>
<dbReference type="Pfam" id="PF10165">
    <property type="entry name" value="Ric8"/>
    <property type="match status" value="1"/>
</dbReference>
<protein>
    <recommendedName>
        <fullName evidence="6">Pre-rRNA-processing protein RIX1</fullName>
    </recommendedName>
</protein>
<comment type="caution">
    <text evidence="4">The sequence shown here is derived from an EMBL/GenBank/DDBJ whole genome shotgun (WGS) entry which is preliminary data.</text>
</comment>
<evidence type="ECO:0000256" key="2">
    <source>
        <dbReference type="ARBA" id="ARBA00022658"/>
    </source>
</evidence>
<proteinExistence type="inferred from homology"/>
<evidence type="ECO:0000256" key="1">
    <source>
        <dbReference type="ARBA" id="ARBA00009049"/>
    </source>
</evidence>
<dbReference type="EMBL" id="CCBN010000004">
    <property type="protein sequence ID" value="CDO53269.1"/>
    <property type="molecule type" value="Genomic_DNA"/>
</dbReference>
<comment type="similarity">
    <text evidence="1">Belongs to the synembryn family.</text>
</comment>
<gene>
    <name evidence="4" type="ORF">BN980_GECA04s07061g</name>
</gene>